<reference evidence="1 2" key="1">
    <citation type="submission" date="2018-08" db="EMBL/GenBank/DDBJ databases">
        <title>Microbacterium lemovicicum sp. nov., a bacterium isolated from a natural uranium-rich soil.</title>
        <authorList>
            <person name="ORTET P."/>
        </authorList>
    </citation>
    <scope>NUCLEOTIDE SEQUENCE [LARGE SCALE GENOMIC DNA]</scope>
    <source>
        <strain evidence="1 2">Viu22</strain>
    </source>
</reference>
<dbReference type="InterPro" id="IPR019648">
    <property type="entry name" value="YebY"/>
</dbReference>
<name>A0A3S9WBV1_9MICO</name>
<organism evidence="1 2">
    <name type="scientific">Microbacterium lemovicicum</name>
    <dbReference type="NCBI Taxonomy" id="1072463"/>
    <lineage>
        <taxon>Bacteria</taxon>
        <taxon>Bacillati</taxon>
        <taxon>Actinomycetota</taxon>
        <taxon>Actinomycetes</taxon>
        <taxon>Micrococcales</taxon>
        <taxon>Microbacteriaceae</taxon>
        <taxon>Microbacterium</taxon>
    </lineage>
</organism>
<dbReference type="Pfam" id="PF10709">
    <property type="entry name" value="DUF2511"/>
    <property type="match status" value="1"/>
</dbReference>
<dbReference type="Proteomes" id="UP000276888">
    <property type="component" value="Chromosome"/>
</dbReference>
<accession>A0A3S9WBV1</accession>
<protein>
    <submittedName>
        <fullName evidence="1">Uncharacterized protein</fullName>
    </submittedName>
</protein>
<gene>
    <name evidence="1" type="ORF">CVS47_02160</name>
</gene>
<evidence type="ECO:0000313" key="1">
    <source>
        <dbReference type="EMBL" id="AZS37523.1"/>
    </source>
</evidence>
<dbReference type="EMBL" id="CP031423">
    <property type="protein sequence ID" value="AZS37523.1"/>
    <property type="molecule type" value="Genomic_DNA"/>
</dbReference>
<keyword evidence="2" id="KW-1185">Reference proteome</keyword>
<dbReference type="AlphaFoldDB" id="A0A3S9WBV1"/>
<sequence>MTYAVNGTAMELTDLPKIDEIWADNPAISGSKISIEPIISAGLALCPS</sequence>
<dbReference type="KEGG" id="mlv:CVS47_02160"/>
<evidence type="ECO:0000313" key="2">
    <source>
        <dbReference type="Proteomes" id="UP000276888"/>
    </source>
</evidence>
<proteinExistence type="predicted"/>